<organism evidence="1 2">
    <name type="scientific">Rickenella mellea</name>
    <dbReference type="NCBI Taxonomy" id="50990"/>
    <lineage>
        <taxon>Eukaryota</taxon>
        <taxon>Fungi</taxon>
        <taxon>Dikarya</taxon>
        <taxon>Basidiomycota</taxon>
        <taxon>Agaricomycotina</taxon>
        <taxon>Agaricomycetes</taxon>
        <taxon>Hymenochaetales</taxon>
        <taxon>Rickenellaceae</taxon>
        <taxon>Rickenella</taxon>
    </lineage>
</organism>
<dbReference type="SUPFAM" id="SSF54001">
    <property type="entry name" value="Cysteine proteinases"/>
    <property type="match status" value="1"/>
</dbReference>
<dbReference type="EMBL" id="ML170164">
    <property type="protein sequence ID" value="TDL25089.1"/>
    <property type="molecule type" value="Genomic_DNA"/>
</dbReference>
<evidence type="ECO:0000313" key="1">
    <source>
        <dbReference type="EMBL" id="TDL25089.1"/>
    </source>
</evidence>
<accession>A0A4Y7QDZ7</accession>
<gene>
    <name evidence="1" type="ORF">BD410DRAFT_717972</name>
</gene>
<sequence>MGPIGFTWDSKNYSCSYDALFTILYNIWIQTPRDFYTRIAMRNSFMTHLEDLFRDMRDNHISPEDARNIIRPSIHNYNPDYFPWGKKGVNMVHLSELFFKIRAKIIAYKYFRCTSCSSNYTETIDSFLFVQLHQFEGTSTQKWCNFLTNNNPSSQICNNCNQNMMAYMEFSRLPALLALDVYAQNTSISHKLSVKIWDEPKTLRLAGIIYLGKGHFTARIVDKNKEVWWHDGMTTQNKCKNEGNLQNITPQKLKNLKGRKACLVVYEACTK</sequence>
<evidence type="ECO:0000313" key="2">
    <source>
        <dbReference type="Proteomes" id="UP000294933"/>
    </source>
</evidence>
<dbReference type="OrthoDB" id="2629491at2759"/>
<evidence type="ECO:0008006" key="3">
    <source>
        <dbReference type="Google" id="ProtNLM"/>
    </source>
</evidence>
<keyword evidence="2" id="KW-1185">Reference proteome</keyword>
<proteinExistence type="predicted"/>
<dbReference type="AlphaFoldDB" id="A0A4Y7QDZ7"/>
<protein>
    <recommendedName>
        <fullName evidence="3">USP domain-containing protein</fullName>
    </recommendedName>
</protein>
<reference evidence="1 2" key="1">
    <citation type="submission" date="2018-06" db="EMBL/GenBank/DDBJ databases">
        <title>A transcriptomic atlas of mushroom development highlights an independent origin of complex multicellularity.</title>
        <authorList>
            <consortium name="DOE Joint Genome Institute"/>
            <person name="Krizsan K."/>
            <person name="Almasi E."/>
            <person name="Merenyi Z."/>
            <person name="Sahu N."/>
            <person name="Viragh M."/>
            <person name="Koszo T."/>
            <person name="Mondo S."/>
            <person name="Kiss B."/>
            <person name="Balint B."/>
            <person name="Kues U."/>
            <person name="Barry K."/>
            <person name="Hegedus J.C."/>
            <person name="Henrissat B."/>
            <person name="Johnson J."/>
            <person name="Lipzen A."/>
            <person name="Ohm R."/>
            <person name="Nagy I."/>
            <person name="Pangilinan J."/>
            <person name="Yan J."/>
            <person name="Xiong Y."/>
            <person name="Grigoriev I.V."/>
            <person name="Hibbett D.S."/>
            <person name="Nagy L.G."/>
        </authorList>
    </citation>
    <scope>NUCLEOTIDE SEQUENCE [LARGE SCALE GENOMIC DNA]</scope>
    <source>
        <strain evidence="1 2">SZMC22713</strain>
    </source>
</reference>
<dbReference type="Proteomes" id="UP000294933">
    <property type="component" value="Unassembled WGS sequence"/>
</dbReference>
<dbReference type="InterPro" id="IPR038765">
    <property type="entry name" value="Papain-like_cys_pep_sf"/>
</dbReference>
<name>A0A4Y7QDZ7_9AGAM</name>
<dbReference type="VEuPathDB" id="FungiDB:BD410DRAFT_717972"/>